<dbReference type="PANTHER" id="PTHR37299">
    <property type="entry name" value="TRANSCRIPTIONAL REGULATOR-RELATED"/>
    <property type="match status" value="1"/>
</dbReference>
<protein>
    <submittedName>
        <fullName evidence="3">LytTR family DNA-binding domain-containing protein</fullName>
    </submittedName>
    <submittedName>
        <fullName evidence="2">Transcriptional regulator, LytTR family</fullName>
    </submittedName>
</protein>
<reference evidence="2 4" key="1">
    <citation type="submission" date="2016-10" db="EMBL/GenBank/DDBJ databases">
        <authorList>
            <person name="Varghese N."/>
            <person name="Submissions S."/>
        </authorList>
    </citation>
    <scope>NUCLEOTIDE SEQUENCE [LARGE SCALE GENOMIC DNA]</scope>
    <source>
        <strain evidence="2 4">ATCC 43761</strain>
    </source>
</reference>
<dbReference type="GO" id="GO:0003677">
    <property type="term" value="F:DNA binding"/>
    <property type="evidence" value="ECO:0007669"/>
    <property type="project" value="UniProtKB-KW"/>
</dbReference>
<dbReference type="PANTHER" id="PTHR37299:SF4">
    <property type="entry name" value="TRANSCRIPTIONAL REGULATOR"/>
    <property type="match status" value="1"/>
</dbReference>
<organism evidence="3 5">
    <name type="scientific">Lactobacillus kefiranofaciens</name>
    <dbReference type="NCBI Taxonomy" id="267818"/>
    <lineage>
        <taxon>Bacteria</taxon>
        <taxon>Bacillati</taxon>
        <taxon>Bacillota</taxon>
        <taxon>Bacilli</taxon>
        <taxon>Lactobacillales</taxon>
        <taxon>Lactobacillaceae</taxon>
        <taxon>Lactobacillus</taxon>
    </lineage>
</organism>
<keyword evidence="4" id="KW-1185">Reference proteome</keyword>
<sequence>MKFKLLINPDQEESIEARVRHETSFTNDLRQFVLTNGKSDQIVAYDDKDLITLRLSKISMITILDHKTMVITTDNKKYQIKKRIYQLVDELPNNFWRINKSSIVNRCQVARFAETQTAGVNIIMKNGITDYVSRRCFVKIRKKLEQS</sequence>
<evidence type="ECO:0000313" key="4">
    <source>
        <dbReference type="Proteomes" id="UP000181860"/>
    </source>
</evidence>
<name>A0AAX3UFZ4_9LACO</name>
<reference evidence="3" key="2">
    <citation type="journal article" date="2022" name="Food Funct.">
        <title>Lactobacillus kefiranofaciens ZW18 from Kefir enhances the anti-tumor effect of anti-programmed cell death 1 (PD-1) immunotherapy by modulating the gut microbiota.</title>
        <authorList>
            <person name="Zhao J."/>
            <person name="Wang Y."/>
            <person name="Wang J."/>
            <person name="Lv M."/>
            <person name="Zhou C."/>
            <person name="Jia L."/>
            <person name="Geng W."/>
        </authorList>
    </citation>
    <scope>NUCLEOTIDE SEQUENCE</scope>
    <source>
        <strain evidence="3">ZW18</strain>
    </source>
</reference>
<proteinExistence type="predicted"/>
<feature type="domain" description="HTH LytTR-type" evidence="1">
    <location>
        <begin position="42"/>
        <end position="146"/>
    </location>
</feature>
<dbReference type="Pfam" id="PF04397">
    <property type="entry name" value="LytTR"/>
    <property type="match status" value="1"/>
</dbReference>
<reference evidence="3" key="3">
    <citation type="submission" date="2023-04" db="EMBL/GenBank/DDBJ databases">
        <authorList>
            <person name="Wang Y."/>
        </authorList>
    </citation>
    <scope>NUCLEOTIDE SEQUENCE</scope>
    <source>
        <strain evidence="3">ZW18</strain>
    </source>
</reference>
<dbReference type="InterPro" id="IPR046947">
    <property type="entry name" value="LytR-like"/>
</dbReference>
<dbReference type="RefSeq" id="WP_013854045.1">
    <property type="nucleotide sequence ID" value="NZ_CP123735.1"/>
</dbReference>
<evidence type="ECO:0000313" key="2">
    <source>
        <dbReference type="EMBL" id="SDA48132.1"/>
    </source>
</evidence>
<dbReference type="EMBL" id="CP123735">
    <property type="protein sequence ID" value="WGO86424.1"/>
    <property type="molecule type" value="Genomic_DNA"/>
</dbReference>
<dbReference type="Proteomes" id="UP001242513">
    <property type="component" value="Chromosome"/>
</dbReference>
<dbReference type="SMART" id="SM00850">
    <property type="entry name" value="LytTR"/>
    <property type="match status" value="1"/>
</dbReference>
<dbReference type="InterPro" id="IPR007492">
    <property type="entry name" value="LytTR_DNA-bd_dom"/>
</dbReference>
<dbReference type="EMBL" id="FMXC01000006">
    <property type="protein sequence ID" value="SDA48132.1"/>
    <property type="molecule type" value="Genomic_DNA"/>
</dbReference>
<evidence type="ECO:0000313" key="3">
    <source>
        <dbReference type="EMBL" id="WGO86424.1"/>
    </source>
</evidence>
<dbReference type="Gene3D" id="2.40.50.1020">
    <property type="entry name" value="LytTr DNA-binding domain"/>
    <property type="match status" value="1"/>
</dbReference>
<accession>A0AAX3UFZ4</accession>
<dbReference type="AlphaFoldDB" id="A0AAX3UFZ4"/>
<evidence type="ECO:0000259" key="1">
    <source>
        <dbReference type="PROSITE" id="PS50930"/>
    </source>
</evidence>
<evidence type="ECO:0000313" key="5">
    <source>
        <dbReference type="Proteomes" id="UP001242513"/>
    </source>
</evidence>
<keyword evidence="3" id="KW-0238">DNA-binding</keyword>
<dbReference type="GO" id="GO:0000156">
    <property type="term" value="F:phosphorelay response regulator activity"/>
    <property type="evidence" value="ECO:0007669"/>
    <property type="project" value="InterPro"/>
</dbReference>
<dbReference type="Proteomes" id="UP000181860">
    <property type="component" value="Unassembled WGS sequence"/>
</dbReference>
<dbReference type="PROSITE" id="PS50930">
    <property type="entry name" value="HTH_LYTTR"/>
    <property type="match status" value="1"/>
</dbReference>
<gene>
    <name evidence="3" type="ORF">QEJ78_02865</name>
    <name evidence="2" type="ORF">SAMN02983011_00810</name>
</gene>